<accession>A0A7I9ZMG4</accession>
<keyword evidence="1" id="KW-0472">Membrane</keyword>
<feature type="domain" description="GGDEF" evidence="3">
    <location>
        <begin position="352"/>
        <end position="485"/>
    </location>
</feature>
<feature type="transmembrane region" description="Helical" evidence="1">
    <location>
        <begin position="156"/>
        <end position="177"/>
    </location>
</feature>
<dbReference type="RefSeq" id="WP_371870822.1">
    <property type="nucleotide sequence ID" value="NZ_JACKSE010000209.1"/>
</dbReference>
<dbReference type="Pfam" id="PF00990">
    <property type="entry name" value="GGDEF"/>
    <property type="match status" value="1"/>
</dbReference>
<protein>
    <submittedName>
        <fullName evidence="4">GGDEF-domain containing protein</fullName>
    </submittedName>
</protein>
<feature type="transmembrane region" description="Helical" evidence="1">
    <location>
        <begin position="220"/>
        <end position="238"/>
    </location>
</feature>
<dbReference type="InterPro" id="IPR043128">
    <property type="entry name" value="Rev_trsase/Diguanyl_cyclase"/>
</dbReference>
<feature type="transmembrane region" description="Helical" evidence="1">
    <location>
        <begin position="284"/>
        <end position="304"/>
    </location>
</feature>
<dbReference type="Gene3D" id="3.20.20.450">
    <property type="entry name" value="EAL domain"/>
    <property type="match status" value="1"/>
</dbReference>
<dbReference type="SMART" id="SM00052">
    <property type="entry name" value="EAL"/>
    <property type="match status" value="1"/>
</dbReference>
<keyword evidence="5" id="KW-1185">Reference proteome</keyword>
<dbReference type="PANTHER" id="PTHR44757:SF2">
    <property type="entry name" value="BIOFILM ARCHITECTURE MAINTENANCE PROTEIN MBAA"/>
    <property type="match status" value="1"/>
</dbReference>
<feature type="transmembrane region" description="Helical" evidence="1">
    <location>
        <begin position="80"/>
        <end position="100"/>
    </location>
</feature>
<keyword evidence="1" id="KW-0812">Transmembrane</keyword>
<proteinExistence type="predicted"/>
<keyword evidence="1" id="KW-1133">Transmembrane helix</keyword>
<comment type="caution">
    <text evidence="4">The sequence shown here is derived from an EMBL/GenBank/DDBJ whole genome shotgun (WGS) entry which is preliminary data.</text>
</comment>
<feature type="transmembrane region" description="Helical" evidence="1">
    <location>
        <begin position="20"/>
        <end position="38"/>
    </location>
</feature>
<name>A0A7I9ZMG4_9MYCO</name>
<dbReference type="SMART" id="SM00267">
    <property type="entry name" value="GGDEF"/>
    <property type="match status" value="1"/>
</dbReference>
<dbReference type="CDD" id="cd01948">
    <property type="entry name" value="EAL"/>
    <property type="match status" value="1"/>
</dbReference>
<dbReference type="PROSITE" id="PS50887">
    <property type="entry name" value="GGDEF"/>
    <property type="match status" value="1"/>
</dbReference>
<dbReference type="EMBL" id="BLLB01000002">
    <property type="protein sequence ID" value="GFH02184.1"/>
    <property type="molecule type" value="Genomic_DNA"/>
</dbReference>
<dbReference type="NCBIfam" id="TIGR00254">
    <property type="entry name" value="GGDEF"/>
    <property type="match status" value="1"/>
</dbReference>
<sequence length="744" mass="79455">MSVNALAPWGDEAAQRGEVMLQLAAGLGAVVCGLVVGLRAEGMARRWRLLLAAGLTAWLVGQGLWWAGGAGADGDPVAPAGLVAYLLCPVFALASVVVLVRSSGGATEPQDGWLRQFRDTTVLDGVVAAAAFLILCAIGGFGVGSTASLPRSANPVIEVGFALAELVVVVAAVMMTMIYRPDRPFRANYLLLAGGIVTMASSDRLVAYFTSVGSVSGQRWAAIGFAIGPLILAYAMVVRSPRQHDADDRQNPGMDWAQLILPYIGFLGVAQLFAFHVITGRQLTTFVVSLTVVMVLLVAVRQVVAMRAQHLLTQRLYWAQRGLAYQVHHDALTGLPNRLLFAQRLDEAIRDGRFVLIFVDLDDFKEVNDRFGHAAGDDLLRAVGERLTRCITEADTLARIGGDEFAILIAGEADEPEIVADRLRVALRDPFAVHGSSLRVRASMGLVRSDADGLDQTSDDLLRRADISMYAGKRLGKDTAVIYQPSTGLQDDFPTALRRARGGVPDGFRLAYQPVVRLPGRIPVAVEALARWTAPSGIDIAPQTFVAAAEAAGLGAELDALVLDLACSDVKAAGLDLTIHVNIGAARLGNPSFEDHVRRAIDRHDVEPTRLVLEITETVPIVDLADAAAQINRLQSLGVRVALDDFGAGFNSLMYMHALPVQIVKLDRSFAVGTDSERNLTMYRSVVRLCSELGLSVIAEGVELPPQAETVYLAGCRLAQGHLFGSAVPITELSHGSKAHGAPV</sequence>
<feature type="transmembrane region" description="Helical" evidence="1">
    <location>
        <begin position="259"/>
        <end position="278"/>
    </location>
</feature>
<organism evidence="4 5">
    <name type="scientific">Mycolicibacterium hippocampi</name>
    <dbReference type="NCBI Taxonomy" id="659824"/>
    <lineage>
        <taxon>Bacteria</taxon>
        <taxon>Bacillati</taxon>
        <taxon>Actinomycetota</taxon>
        <taxon>Actinomycetes</taxon>
        <taxon>Mycobacteriales</taxon>
        <taxon>Mycobacteriaceae</taxon>
        <taxon>Mycolicibacterium</taxon>
    </lineage>
</organism>
<dbReference type="Gene3D" id="3.30.70.270">
    <property type="match status" value="1"/>
</dbReference>
<dbReference type="SUPFAM" id="SSF141868">
    <property type="entry name" value="EAL domain-like"/>
    <property type="match status" value="1"/>
</dbReference>
<dbReference type="SUPFAM" id="SSF55073">
    <property type="entry name" value="Nucleotide cyclase"/>
    <property type="match status" value="1"/>
</dbReference>
<evidence type="ECO:0000313" key="4">
    <source>
        <dbReference type="EMBL" id="GFH02184.1"/>
    </source>
</evidence>
<dbReference type="PROSITE" id="PS50883">
    <property type="entry name" value="EAL"/>
    <property type="match status" value="1"/>
</dbReference>
<evidence type="ECO:0000256" key="1">
    <source>
        <dbReference type="SAM" id="Phobius"/>
    </source>
</evidence>
<gene>
    <name evidence="4" type="ORF">MHIP_26670</name>
</gene>
<evidence type="ECO:0000313" key="5">
    <source>
        <dbReference type="Proteomes" id="UP000465304"/>
    </source>
</evidence>
<dbReference type="InterPro" id="IPR001633">
    <property type="entry name" value="EAL_dom"/>
</dbReference>
<evidence type="ECO:0000259" key="2">
    <source>
        <dbReference type="PROSITE" id="PS50883"/>
    </source>
</evidence>
<dbReference type="Pfam" id="PF00563">
    <property type="entry name" value="EAL"/>
    <property type="match status" value="1"/>
</dbReference>
<dbReference type="InterPro" id="IPR000160">
    <property type="entry name" value="GGDEF_dom"/>
</dbReference>
<reference evidence="4 5" key="1">
    <citation type="journal article" date="2019" name="Emerg. Microbes Infect.">
        <title>Comprehensive subspecies identification of 175 nontuberculous mycobacteria species based on 7547 genomic profiles.</title>
        <authorList>
            <person name="Matsumoto Y."/>
            <person name="Kinjo T."/>
            <person name="Motooka D."/>
            <person name="Nabeya D."/>
            <person name="Jung N."/>
            <person name="Uechi K."/>
            <person name="Horii T."/>
            <person name="Iida T."/>
            <person name="Fujita J."/>
            <person name="Nakamura S."/>
        </authorList>
    </citation>
    <scope>NUCLEOTIDE SEQUENCE [LARGE SCALE GENOMIC DNA]</scope>
    <source>
        <strain evidence="4 5">JCM 30996</strain>
    </source>
</reference>
<feature type="transmembrane region" description="Helical" evidence="1">
    <location>
        <begin position="121"/>
        <end position="144"/>
    </location>
</feature>
<dbReference type="InterPro" id="IPR029787">
    <property type="entry name" value="Nucleotide_cyclase"/>
</dbReference>
<dbReference type="CDD" id="cd01949">
    <property type="entry name" value="GGDEF"/>
    <property type="match status" value="1"/>
</dbReference>
<dbReference type="Proteomes" id="UP000465304">
    <property type="component" value="Unassembled WGS sequence"/>
</dbReference>
<evidence type="ECO:0000259" key="3">
    <source>
        <dbReference type="PROSITE" id="PS50887"/>
    </source>
</evidence>
<dbReference type="AlphaFoldDB" id="A0A7I9ZMG4"/>
<dbReference type="PANTHER" id="PTHR44757">
    <property type="entry name" value="DIGUANYLATE CYCLASE DGCP"/>
    <property type="match status" value="1"/>
</dbReference>
<feature type="domain" description="EAL" evidence="2">
    <location>
        <begin position="486"/>
        <end position="741"/>
    </location>
</feature>
<dbReference type="InterPro" id="IPR052155">
    <property type="entry name" value="Biofilm_reg_signaling"/>
</dbReference>
<dbReference type="InterPro" id="IPR035919">
    <property type="entry name" value="EAL_sf"/>
</dbReference>
<feature type="transmembrane region" description="Helical" evidence="1">
    <location>
        <begin position="50"/>
        <end position="68"/>
    </location>
</feature>